<sequence>MSKRRASSPCENPIQKKPSMSEIAARAALSTGATIPVKNVPGRKTIRTVHASETQLQEPSKAVTIQQTHKRREPLRDFGPWQNASTNNLRVKRARRSLPPVTEQQQPSAPFRPGLALSNHALQSPPGSDTRGGVFIKTTLLFPNSLSVILPTWPSCFSVNLTPQLGPPLPTQLAEDLYTKYVCSSPLLRPGKLPYFHLGATTLTASSAFKLNFYLILPNAGGPPHAINTGHLSDEVLQTVFDHALIPALQTSDPTRTGFTSWMQAMNEANFKPLKSRRRSHTLTPEAQSERIHCFHLNSLWETIISSIQEDDELSHVLDGHVLIAYGEHDEENSFGVKPTWAMFKRDWENAIDVSKLGRESKIDLEMCLELDMGVDEEAEADRNKKWDEKRRVRR</sequence>
<evidence type="ECO:0000313" key="3">
    <source>
        <dbReference type="Proteomes" id="UP001296104"/>
    </source>
</evidence>
<organism evidence="2 3">
    <name type="scientific">Lecanosticta acicola</name>
    <dbReference type="NCBI Taxonomy" id="111012"/>
    <lineage>
        <taxon>Eukaryota</taxon>
        <taxon>Fungi</taxon>
        <taxon>Dikarya</taxon>
        <taxon>Ascomycota</taxon>
        <taxon>Pezizomycotina</taxon>
        <taxon>Dothideomycetes</taxon>
        <taxon>Dothideomycetidae</taxon>
        <taxon>Mycosphaerellales</taxon>
        <taxon>Mycosphaerellaceae</taxon>
        <taxon>Lecanosticta</taxon>
    </lineage>
</organism>
<protein>
    <submittedName>
        <fullName evidence="2">Uncharacterized protein</fullName>
    </submittedName>
</protein>
<feature type="region of interest" description="Disordered" evidence="1">
    <location>
        <begin position="97"/>
        <end position="129"/>
    </location>
</feature>
<dbReference type="Proteomes" id="UP001296104">
    <property type="component" value="Unassembled WGS sequence"/>
</dbReference>
<feature type="region of interest" description="Disordered" evidence="1">
    <location>
        <begin position="64"/>
        <end position="85"/>
    </location>
</feature>
<accession>A0AAI9E3Z7</accession>
<dbReference type="EMBL" id="CAVMBE010000003">
    <property type="protein sequence ID" value="CAK3811089.1"/>
    <property type="molecule type" value="Genomic_DNA"/>
</dbReference>
<dbReference type="AlphaFoldDB" id="A0AAI9E3Z7"/>
<evidence type="ECO:0000256" key="1">
    <source>
        <dbReference type="SAM" id="MobiDB-lite"/>
    </source>
</evidence>
<keyword evidence="3" id="KW-1185">Reference proteome</keyword>
<proteinExistence type="predicted"/>
<evidence type="ECO:0000313" key="2">
    <source>
        <dbReference type="EMBL" id="CAK3811089.1"/>
    </source>
</evidence>
<reference evidence="2" key="1">
    <citation type="submission" date="2023-11" db="EMBL/GenBank/DDBJ databases">
        <authorList>
            <person name="Alioto T."/>
            <person name="Alioto T."/>
            <person name="Gomez Garrido J."/>
        </authorList>
    </citation>
    <scope>NUCLEOTIDE SEQUENCE</scope>
</reference>
<gene>
    <name evidence="2" type="ORF">LECACI_7A001024</name>
</gene>
<name>A0AAI9E3Z7_9PEZI</name>
<comment type="caution">
    <text evidence="2">The sequence shown here is derived from an EMBL/GenBank/DDBJ whole genome shotgun (WGS) entry which is preliminary data.</text>
</comment>